<name>A0A5N6U3C8_ASPAV</name>
<evidence type="ECO:0000259" key="1">
    <source>
        <dbReference type="Pfam" id="PF01419"/>
    </source>
</evidence>
<feature type="domain" description="Jacalin-type lectin" evidence="1">
    <location>
        <begin position="200"/>
        <end position="302"/>
    </location>
</feature>
<evidence type="ECO:0000313" key="3">
    <source>
        <dbReference type="Proteomes" id="UP000325780"/>
    </source>
</evidence>
<evidence type="ECO:0000313" key="2">
    <source>
        <dbReference type="EMBL" id="KAE8152751.1"/>
    </source>
</evidence>
<reference evidence="2 3" key="1">
    <citation type="submission" date="2019-04" db="EMBL/GenBank/DDBJ databases">
        <title>Friends and foes A comparative genomics study of 23 Aspergillus species from section Flavi.</title>
        <authorList>
            <consortium name="DOE Joint Genome Institute"/>
            <person name="Kjaerbolling I."/>
            <person name="Vesth T."/>
            <person name="Frisvad J.C."/>
            <person name="Nybo J.L."/>
            <person name="Theobald S."/>
            <person name="Kildgaard S."/>
            <person name="Isbrandt T."/>
            <person name="Kuo A."/>
            <person name="Sato A."/>
            <person name="Lyhne E.K."/>
            <person name="Kogle M.E."/>
            <person name="Wiebenga A."/>
            <person name="Kun R.S."/>
            <person name="Lubbers R.J."/>
            <person name="Makela M.R."/>
            <person name="Barry K."/>
            <person name="Chovatia M."/>
            <person name="Clum A."/>
            <person name="Daum C."/>
            <person name="Haridas S."/>
            <person name="He G."/>
            <person name="LaButti K."/>
            <person name="Lipzen A."/>
            <person name="Mondo S."/>
            <person name="Riley R."/>
            <person name="Salamov A."/>
            <person name="Simmons B.A."/>
            <person name="Magnuson J.K."/>
            <person name="Henrissat B."/>
            <person name="Mortensen U.H."/>
            <person name="Larsen T.O."/>
            <person name="Devries R.P."/>
            <person name="Grigoriev I.V."/>
            <person name="Machida M."/>
            <person name="Baker S.E."/>
            <person name="Andersen M.R."/>
        </authorList>
    </citation>
    <scope>NUCLEOTIDE SEQUENCE [LARGE SCALE GENOMIC DNA]</scope>
    <source>
        <strain evidence="2 3">IBT 18842</strain>
    </source>
</reference>
<sequence>MSALTWPPQYGKTIEPNIGAGAHGGSFFRKRDVDHPIRKIEVWAAPSGDSIQGIRVTWRSSTSATIGTQGVEHPAAIDLAEDEKINEMSIWADTTYVHRVHIKTSSDQTLDAGRENGDKFDMNTASGFLAGFQAYADASKIYELGPYFLKPYVPGRTNNPLLGDSRGGNDYTALNLDRRVSKIQVWWGSGAEPKNSIDRELRKMKLTYEQADEKWFSGNAGPAPTMDKTYEFDLQARELVTKMTFWQREDGGGFRCLSGFEFETSKGNTFTIGTKTNKVYPVPDLGTGVLLGFEGKLGYCMDRATPVFAK</sequence>
<dbReference type="EMBL" id="ML742048">
    <property type="protein sequence ID" value="KAE8152751.1"/>
    <property type="molecule type" value="Genomic_DNA"/>
</dbReference>
<dbReference type="Gene3D" id="2.100.10.30">
    <property type="entry name" value="Jacalin-like lectin domain"/>
    <property type="match status" value="2"/>
</dbReference>
<gene>
    <name evidence="2" type="ORF">BDV25DRAFT_137559</name>
</gene>
<keyword evidence="3" id="KW-1185">Reference proteome</keyword>
<protein>
    <recommendedName>
        <fullName evidence="1">Jacalin-type lectin domain-containing protein</fullName>
    </recommendedName>
</protein>
<dbReference type="OrthoDB" id="4411232at2759"/>
<accession>A0A5N6U3C8</accession>
<dbReference type="Pfam" id="PF01419">
    <property type="entry name" value="Jacalin"/>
    <property type="match status" value="2"/>
</dbReference>
<feature type="domain" description="Jacalin-type lectin" evidence="1">
    <location>
        <begin position="21"/>
        <end position="147"/>
    </location>
</feature>
<dbReference type="Proteomes" id="UP000325780">
    <property type="component" value="Unassembled WGS sequence"/>
</dbReference>
<organism evidence="2 3">
    <name type="scientific">Aspergillus avenaceus</name>
    <dbReference type="NCBI Taxonomy" id="36643"/>
    <lineage>
        <taxon>Eukaryota</taxon>
        <taxon>Fungi</taxon>
        <taxon>Dikarya</taxon>
        <taxon>Ascomycota</taxon>
        <taxon>Pezizomycotina</taxon>
        <taxon>Eurotiomycetes</taxon>
        <taxon>Eurotiomycetidae</taxon>
        <taxon>Eurotiales</taxon>
        <taxon>Aspergillaceae</taxon>
        <taxon>Aspergillus</taxon>
        <taxon>Aspergillus subgen. Circumdati</taxon>
    </lineage>
</organism>
<proteinExistence type="predicted"/>
<dbReference type="InterPro" id="IPR036404">
    <property type="entry name" value="Jacalin-like_lectin_dom_sf"/>
</dbReference>
<dbReference type="InterPro" id="IPR001229">
    <property type="entry name" value="Jacalin-like_lectin_dom"/>
</dbReference>
<dbReference type="SUPFAM" id="SSF51101">
    <property type="entry name" value="Mannose-binding lectins"/>
    <property type="match status" value="2"/>
</dbReference>
<dbReference type="AlphaFoldDB" id="A0A5N6U3C8"/>